<reference evidence="6 7" key="1">
    <citation type="submission" date="2019-12" db="EMBL/GenBank/DDBJ databases">
        <title>Novel species isolated from a subtropical stream in China.</title>
        <authorList>
            <person name="Lu H."/>
        </authorList>
    </citation>
    <scope>NUCLEOTIDE SEQUENCE [LARGE SCALE GENOMIC DNA]</scope>
    <source>
        <strain evidence="6 7">FT127W</strain>
    </source>
</reference>
<dbReference type="InterPro" id="IPR027417">
    <property type="entry name" value="P-loop_NTPase"/>
</dbReference>
<keyword evidence="2" id="KW-0067">ATP-binding</keyword>
<dbReference type="InterPro" id="IPR045076">
    <property type="entry name" value="MutS"/>
</dbReference>
<dbReference type="GO" id="GO:0005524">
    <property type="term" value="F:ATP binding"/>
    <property type="evidence" value="ECO:0007669"/>
    <property type="project" value="UniProtKB-KW"/>
</dbReference>
<dbReference type="SMART" id="SM00534">
    <property type="entry name" value="MUTSac"/>
    <property type="match status" value="1"/>
</dbReference>
<dbReference type="GO" id="GO:0006298">
    <property type="term" value="P:mismatch repair"/>
    <property type="evidence" value="ECO:0007669"/>
    <property type="project" value="InterPro"/>
</dbReference>
<comment type="caution">
    <text evidence="6">The sequence shown here is derived from an EMBL/GenBank/DDBJ whole genome shotgun (WGS) entry which is preliminary data.</text>
</comment>
<evidence type="ECO:0000313" key="6">
    <source>
        <dbReference type="EMBL" id="MYN07090.1"/>
    </source>
</evidence>
<evidence type="ECO:0000259" key="5">
    <source>
        <dbReference type="SMART" id="SM00534"/>
    </source>
</evidence>
<evidence type="ECO:0000313" key="7">
    <source>
        <dbReference type="Proteomes" id="UP000450676"/>
    </source>
</evidence>
<dbReference type="GO" id="GO:0140664">
    <property type="term" value="F:ATP-dependent DNA damage sensor activity"/>
    <property type="evidence" value="ECO:0007669"/>
    <property type="project" value="InterPro"/>
</dbReference>
<dbReference type="SUPFAM" id="SSF52540">
    <property type="entry name" value="P-loop containing nucleoside triphosphate hydrolases"/>
    <property type="match status" value="1"/>
</dbReference>
<feature type="domain" description="AAA+ ATPase" evidence="4">
    <location>
        <begin position="324"/>
        <end position="465"/>
    </location>
</feature>
<proteinExistence type="predicted"/>
<evidence type="ECO:0000259" key="4">
    <source>
        <dbReference type="SMART" id="SM00382"/>
    </source>
</evidence>
<evidence type="ECO:0000256" key="1">
    <source>
        <dbReference type="ARBA" id="ARBA00022741"/>
    </source>
</evidence>
<gene>
    <name evidence="6" type="ORF">GTP77_07020</name>
</gene>
<dbReference type="PANTHER" id="PTHR11361:SF99">
    <property type="entry name" value="DNA MISMATCH REPAIR PROTEIN"/>
    <property type="match status" value="1"/>
</dbReference>
<feature type="domain" description="DNA mismatch repair proteins mutS family" evidence="5">
    <location>
        <begin position="325"/>
        <end position="502"/>
    </location>
</feature>
<dbReference type="AlphaFoldDB" id="A0A7X4KLT2"/>
<evidence type="ECO:0000256" key="3">
    <source>
        <dbReference type="ARBA" id="ARBA00023125"/>
    </source>
</evidence>
<dbReference type="PANTHER" id="PTHR11361">
    <property type="entry name" value="DNA MISMATCH REPAIR PROTEIN MUTS FAMILY MEMBER"/>
    <property type="match status" value="1"/>
</dbReference>
<evidence type="ECO:0000256" key="2">
    <source>
        <dbReference type="ARBA" id="ARBA00022840"/>
    </source>
</evidence>
<keyword evidence="1" id="KW-0547">Nucleotide-binding</keyword>
<dbReference type="Gene3D" id="3.40.50.300">
    <property type="entry name" value="P-loop containing nucleotide triphosphate hydrolases"/>
    <property type="match status" value="1"/>
</dbReference>
<accession>A0A7X4KLT2</accession>
<name>A0A7X4KLT2_9BURK</name>
<dbReference type="InterPro" id="IPR000432">
    <property type="entry name" value="DNA_mismatch_repair_MutS_C"/>
</dbReference>
<dbReference type="GO" id="GO:0005829">
    <property type="term" value="C:cytosol"/>
    <property type="evidence" value="ECO:0007669"/>
    <property type="project" value="TreeGrafter"/>
</dbReference>
<protein>
    <submittedName>
        <fullName evidence="6">DNA mismatch repair protein MutS</fullName>
    </submittedName>
</protein>
<organism evidence="6 7">
    <name type="scientific">Pseudoduganella aquatica</name>
    <dbReference type="NCBI Taxonomy" id="2660641"/>
    <lineage>
        <taxon>Bacteria</taxon>
        <taxon>Pseudomonadati</taxon>
        <taxon>Pseudomonadota</taxon>
        <taxon>Betaproteobacteria</taxon>
        <taxon>Burkholderiales</taxon>
        <taxon>Oxalobacteraceae</taxon>
        <taxon>Telluria group</taxon>
        <taxon>Pseudoduganella</taxon>
    </lineage>
</organism>
<sequence length="521" mass="55736">MFKLLAGFNAPLIDYPFARSDVALYTRALSASGEAPPALLDQQTWDDMLLDQYSDRLARETSIFGQQELHRRLHGGVAGVDAVARLRALAEDEAGRSALQAACSGLRSSEAEIAGMLFGAGPAPAPRWTRWLKFLGPAMLVTAAATLLWWPASLLALGLWALLMGVQVKFYDQSQQWERLVQTMQLQLRAHSLLGTLDAFAIAAPFSAGAAQAGKISRQLGRSPLESFVPGLKEYGEWIGLTNIRRYFAGRDLVLAQRDFLRESFRMVAGLEADLALARELRAAPVVCWAAAPDGLASGELALDGVVHPLLEQAMPLTFALAGDGGGAFISGQNGIGKSTLLRTLGLNLITARAFGFCYARSASVPLLPVYSSMQSEDSLSGGESLYIAELRRAHELLALARTGRAFFIIDEIFRGTNHLESVSGAAAVLDTLAQHGTVVVSSHNLVLAPLLAHRLAPMCVGAEDGQLRVRAGVLAQTNGLTLLVTHGFGPAIESKAAQVHAWLSDYLAHPDDCGHVLQAA</sequence>
<dbReference type="InterPro" id="IPR003593">
    <property type="entry name" value="AAA+_ATPase"/>
</dbReference>
<dbReference type="Pfam" id="PF00488">
    <property type="entry name" value="MutS_V"/>
    <property type="match status" value="1"/>
</dbReference>
<dbReference type="RefSeq" id="WP_161071448.1">
    <property type="nucleotide sequence ID" value="NZ_WWCU01000005.1"/>
</dbReference>
<keyword evidence="3" id="KW-0238">DNA-binding</keyword>
<dbReference type="SMART" id="SM00382">
    <property type="entry name" value="AAA"/>
    <property type="match status" value="1"/>
</dbReference>
<dbReference type="EMBL" id="WWCU01000005">
    <property type="protein sequence ID" value="MYN07090.1"/>
    <property type="molecule type" value="Genomic_DNA"/>
</dbReference>
<dbReference type="GO" id="GO:0030983">
    <property type="term" value="F:mismatched DNA binding"/>
    <property type="evidence" value="ECO:0007669"/>
    <property type="project" value="InterPro"/>
</dbReference>
<dbReference type="Proteomes" id="UP000450676">
    <property type="component" value="Unassembled WGS sequence"/>
</dbReference>
<keyword evidence="7" id="KW-1185">Reference proteome</keyword>